<sequence>MAAGFADLGILSAAAALDGLVLRPFAEDRLVVVAARQDDMAQMRQIRLADLAGRYFIGLSGSALQDHIAAQAAAMGMALRYRVRLRSFEAICHVAGAGAGIGIVPETAARRMKRTSGIAIIRLADGWARQRLAVCIRAGTELSVPAQSLFRHLTEARPQRDWARGLPPHRQSGARVRALAATVVEQGEMTDGLHL</sequence>
<dbReference type="PANTHER" id="PTHR30419:SF2">
    <property type="entry name" value="LYSR FAMILY TRANSCRIPTIONAL REGULATOR"/>
    <property type="match status" value="1"/>
</dbReference>
<dbReference type="EMBL" id="FOPU01000042">
    <property type="protein sequence ID" value="SFH90048.1"/>
    <property type="molecule type" value="Genomic_DNA"/>
</dbReference>
<dbReference type="STRING" id="34004.SAMN04488021_14212"/>
<dbReference type="GO" id="GO:0005829">
    <property type="term" value="C:cytosol"/>
    <property type="evidence" value="ECO:0007669"/>
    <property type="project" value="TreeGrafter"/>
</dbReference>
<dbReference type="Proteomes" id="UP000183635">
    <property type="component" value="Unassembled WGS sequence"/>
</dbReference>
<organism evidence="2 3">
    <name type="scientific">Paracoccus aminovorans</name>
    <dbReference type="NCBI Taxonomy" id="34004"/>
    <lineage>
        <taxon>Bacteria</taxon>
        <taxon>Pseudomonadati</taxon>
        <taxon>Pseudomonadota</taxon>
        <taxon>Alphaproteobacteria</taxon>
        <taxon>Rhodobacterales</taxon>
        <taxon>Paracoccaceae</taxon>
        <taxon>Paracoccus</taxon>
    </lineage>
</organism>
<name>A0A1I3DTX3_9RHOB</name>
<dbReference type="Gene3D" id="3.40.190.10">
    <property type="entry name" value="Periplasmic binding protein-like II"/>
    <property type="match status" value="2"/>
</dbReference>
<evidence type="ECO:0000313" key="3">
    <source>
        <dbReference type="Proteomes" id="UP000183635"/>
    </source>
</evidence>
<dbReference type="AlphaFoldDB" id="A0A1I3DTX3"/>
<feature type="domain" description="LysR substrate-binding" evidence="1">
    <location>
        <begin position="4"/>
        <end position="156"/>
    </location>
</feature>
<dbReference type="Pfam" id="PF03466">
    <property type="entry name" value="LysR_substrate"/>
    <property type="match status" value="1"/>
</dbReference>
<dbReference type="InterPro" id="IPR050950">
    <property type="entry name" value="HTH-type_LysR_regulators"/>
</dbReference>
<dbReference type="SUPFAM" id="SSF53850">
    <property type="entry name" value="Periplasmic binding protein-like II"/>
    <property type="match status" value="1"/>
</dbReference>
<evidence type="ECO:0000259" key="1">
    <source>
        <dbReference type="Pfam" id="PF03466"/>
    </source>
</evidence>
<accession>A0A1I3DTX3</accession>
<reference evidence="2 3" key="1">
    <citation type="submission" date="2016-10" db="EMBL/GenBank/DDBJ databases">
        <authorList>
            <person name="de Groot N.N."/>
        </authorList>
    </citation>
    <scope>NUCLEOTIDE SEQUENCE [LARGE SCALE GENOMIC DNA]</scope>
    <source>
        <strain evidence="2 3">DSM 8537</strain>
    </source>
</reference>
<keyword evidence="3" id="KW-1185">Reference proteome</keyword>
<evidence type="ECO:0000313" key="2">
    <source>
        <dbReference type="EMBL" id="SFH90048.1"/>
    </source>
</evidence>
<dbReference type="GO" id="GO:0006355">
    <property type="term" value="P:regulation of DNA-templated transcription"/>
    <property type="evidence" value="ECO:0007669"/>
    <property type="project" value="TreeGrafter"/>
</dbReference>
<dbReference type="PANTHER" id="PTHR30419">
    <property type="entry name" value="HTH-TYPE TRANSCRIPTIONAL REGULATOR YBHD"/>
    <property type="match status" value="1"/>
</dbReference>
<dbReference type="InterPro" id="IPR005119">
    <property type="entry name" value="LysR_subst-bd"/>
</dbReference>
<gene>
    <name evidence="2" type="ORF">SAMN04488021_14212</name>
</gene>
<protein>
    <submittedName>
        <fullName evidence="2">LysR substrate binding domain-containing protein</fullName>
    </submittedName>
</protein>
<proteinExistence type="predicted"/>